<feature type="transmembrane region" description="Helical" evidence="1">
    <location>
        <begin position="204"/>
        <end position="225"/>
    </location>
</feature>
<evidence type="ECO:0000256" key="1">
    <source>
        <dbReference type="SAM" id="Phobius"/>
    </source>
</evidence>
<feature type="transmembrane region" description="Helical" evidence="1">
    <location>
        <begin position="12"/>
        <end position="33"/>
    </location>
</feature>
<sequence>MRAFIRGSYPPVPSILFAVCWAYGVTGLFALTGPPAGPWRPGLGTAVAALTIAVDMLLMRIVDDIRDLPYDRVHNPDRPLAAGVVTRSSLLRWYGVIGALLVLVNLFDCWAALVIAVQLAYALLLLLPGPDPGRLVLTLLLSSPVQLLLHLYLYTLHLRTTGGGFGPSFWPALAVVVLATLHLEVAKKITRSPRPGERTYVTTFGLPATVAVAVLSPVAATVVLVLAAPSAWVLLTLPPLALPALAWWRFRRADRWDARLAFFYLLASFVSWAVTAAAGGTS</sequence>
<proteinExistence type="predicted"/>
<feature type="transmembrane region" description="Helical" evidence="1">
    <location>
        <begin position="39"/>
        <end position="59"/>
    </location>
</feature>
<dbReference type="RefSeq" id="WP_344502021.1">
    <property type="nucleotide sequence ID" value="NZ_BAAAQD010000004.1"/>
</dbReference>
<gene>
    <name evidence="2" type="ORF">GCM10009827_025460</name>
</gene>
<keyword evidence="3" id="KW-1185">Reference proteome</keyword>
<protein>
    <recommendedName>
        <fullName evidence="4">4-hydroxybenzoate polyprenyltransferase</fullName>
    </recommendedName>
</protein>
<keyword evidence="1" id="KW-0472">Membrane</keyword>
<evidence type="ECO:0000313" key="3">
    <source>
        <dbReference type="Proteomes" id="UP001501470"/>
    </source>
</evidence>
<feature type="transmembrane region" description="Helical" evidence="1">
    <location>
        <begin position="231"/>
        <end position="248"/>
    </location>
</feature>
<keyword evidence="1" id="KW-0812">Transmembrane</keyword>
<name>A0ABP4KUP5_9ACTN</name>
<keyword evidence="1" id="KW-1133">Transmembrane helix</keyword>
<organism evidence="2 3">
    <name type="scientific">Dactylosporangium maewongense</name>
    <dbReference type="NCBI Taxonomy" id="634393"/>
    <lineage>
        <taxon>Bacteria</taxon>
        <taxon>Bacillati</taxon>
        <taxon>Actinomycetota</taxon>
        <taxon>Actinomycetes</taxon>
        <taxon>Micromonosporales</taxon>
        <taxon>Micromonosporaceae</taxon>
        <taxon>Dactylosporangium</taxon>
    </lineage>
</organism>
<evidence type="ECO:0008006" key="4">
    <source>
        <dbReference type="Google" id="ProtNLM"/>
    </source>
</evidence>
<feature type="transmembrane region" description="Helical" evidence="1">
    <location>
        <begin position="165"/>
        <end position="183"/>
    </location>
</feature>
<feature type="transmembrane region" description="Helical" evidence="1">
    <location>
        <begin position="260"/>
        <end position="279"/>
    </location>
</feature>
<dbReference type="EMBL" id="BAAAQD010000004">
    <property type="protein sequence ID" value="GAA1510184.1"/>
    <property type="molecule type" value="Genomic_DNA"/>
</dbReference>
<accession>A0ABP4KUP5</accession>
<evidence type="ECO:0000313" key="2">
    <source>
        <dbReference type="EMBL" id="GAA1510184.1"/>
    </source>
</evidence>
<reference evidence="3" key="1">
    <citation type="journal article" date="2019" name="Int. J. Syst. Evol. Microbiol.">
        <title>The Global Catalogue of Microorganisms (GCM) 10K type strain sequencing project: providing services to taxonomists for standard genome sequencing and annotation.</title>
        <authorList>
            <consortium name="The Broad Institute Genomics Platform"/>
            <consortium name="The Broad Institute Genome Sequencing Center for Infectious Disease"/>
            <person name="Wu L."/>
            <person name="Ma J."/>
        </authorList>
    </citation>
    <scope>NUCLEOTIDE SEQUENCE [LARGE SCALE GENOMIC DNA]</scope>
    <source>
        <strain evidence="3">JCM 15933</strain>
    </source>
</reference>
<dbReference type="Proteomes" id="UP001501470">
    <property type="component" value="Unassembled WGS sequence"/>
</dbReference>
<comment type="caution">
    <text evidence="2">The sequence shown here is derived from an EMBL/GenBank/DDBJ whole genome shotgun (WGS) entry which is preliminary data.</text>
</comment>